<protein>
    <recommendedName>
        <fullName evidence="4">DUF5625 domain-containing protein</fullName>
    </recommendedName>
</protein>
<reference evidence="2 3" key="1">
    <citation type="submission" date="2019-04" db="EMBL/GenBank/DDBJ databases">
        <title>Salinimonas iocasae sp. nov., a halophilic bacterium isolated from the outer tube casing of tubeworms in Okinawa Trough.</title>
        <authorList>
            <person name="Zhang H."/>
            <person name="Wang H."/>
            <person name="Li C."/>
        </authorList>
    </citation>
    <scope>NUCLEOTIDE SEQUENCE [LARGE SCALE GENOMIC DNA]</scope>
    <source>
        <strain evidence="2 3">KX18D6</strain>
    </source>
</reference>
<dbReference type="OrthoDB" id="6335119at2"/>
<organism evidence="2 3">
    <name type="scientific">Salinimonas iocasae</name>
    <dbReference type="NCBI Taxonomy" id="2572577"/>
    <lineage>
        <taxon>Bacteria</taxon>
        <taxon>Pseudomonadati</taxon>
        <taxon>Pseudomonadota</taxon>
        <taxon>Gammaproteobacteria</taxon>
        <taxon>Alteromonadales</taxon>
        <taxon>Alteromonadaceae</taxon>
        <taxon>Alteromonas/Salinimonas group</taxon>
        <taxon>Salinimonas</taxon>
    </lineage>
</organism>
<feature type="chain" id="PRO_5022714859" description="DUF5625 domain-containing protein" evidence="1">
    <location>
        <begin position="26"/>
        <end position="175"/>
    </location>
</feature>
<dbReference type="Proteomes" id="UP000304912">
    <property type="component" value="Chromosome"/>
</dbReference>
<gene>
    <name evidence="2" type="ORF">FBQ74_07200</name>
</gene>
<dbReference type="RefSeq" id="WP_139756031.1">
    <property type="nucleotide sequence ID" value="NZ_CP039852.1"/>
</dbReference>
<name>A0A5B7YCM7_9ALTE</name>
<evidence type="ECO:0000256" key="1">
    <source>
        <dbReference type="SAM" id="SignalP"/>
    </source>
</evidence>
<sequence length="175" mass="19390">MKLLILALLMTCLFGCTSVPLSTMAKFATADESDLISLEAEAIRARVTLDQPLEPDHESIALKMEVDDGQHVQVLDFPLTLESQTQHAAENGFFSSRPAKSAFTYKMTTRAVENFKTLQGSFSSKDKGKYTFEISAGIKPQEKPLNTITLSLALRLNEQEGFITMLDEAIIDIEQ</sequence>
<dbReference type="AlphaFoldDB" id="A0A5B7YCM7"/>
<evidence type="ECO:0000313" key="3">
    <source>
        <dbReference type="Proteomes" id="UP000304912"/>
    </source>
</evidence>
<proteinExistence type="predicted"/>
<evidence type="ECO:0000313" key="2">
    <source>
        <dbReference type="EMBL" id="QCZ93285.1"/>
    </source>
</evidence>
<accession>A0A5B7YCM7</accession>
<keyword evidence="3" id="KW-1185">Reference proteome</keyword>
<keyword evidence="1" id="KW-0732">Signal</keyword>
<dbReference type="EMBL" id="CP039852">
    <property type="protein sequence ID" value="QCZ93285.1"/>
    <property type="molecule type" value="Genomic_DNA"/>
</dbReference>
<feature type="signal peptide" evidence="1">
    <location>
        <begin position="1"/>
        <end position="25"/>
    </location>
</feature>
<evidence type="ECO:0008006" key="4">
    <source>
        <dbReference type="Google" id="ProtNLM"/>
    </source>
</evidence>
<dbReference type="KEGG" id="salk:FBQ74_07200"/>